<dbReference type="GO" id="GO:0016020">
    <property type="term" value="C:membrane"/>
    <property type="evidence" value="ECO:0007669"/>
    <property type="project" value="InterPro"/>
</dbReference>
<comment type="caution">
    <text evidence="1">The sequence shown here is derived from an EMBL/GenBank/DDBJ whole genome shotgun (WGS) entry which is preliminary data.</text>
</comment>
<keyword evidence="2" id="KW-1185">Reference proteome</keyword>
<dbReference type="Proteomes" id="UP001286313">
    <property type="component" value="Unassembled WGS sequence"/>
</dbReference>
<evidence type="ECO:0000313" key="2">
    <source>
        <dbReference type="Proteomes" id="UP001286313"/>
    </source>
</evidence>
<dbReference type="SUPFAM" id="SSF90112">
    <property type="entry name" value="Neurotransmitter-gated ion-channel transmembrane pore"/>
    <property type="match status" value="1"/>
</dbReference>
<reference evidence="1" key="1">
    <citation type="submission" date="2023-10" db="EMBL/GenBank/DDBJ databases">
        <title>Genome assemblies of two species of porcelain crab, Petrolisthes cinctipes and Petrolisthes manimaculis (Anomura: Porcellanidae).</title>
        <authorList>
            <person name="Angst P."/>
        </authorList>
    </citation>
    <scope>NUCLEOTIDE SEQUENCE</scope>
    <source>
        <strain evidence="1">PB745_01</strain>
        <tissue evidence="1">Gill</tissue>
    </source>
</reference>
<dbReference type="InterPro" id="IPR036719">
    <property type="entry name" value="Neuro-gated_channel_TM_sf"/>
</dbReference>
<sequence>MSGLSSVCSQTSQTSPAADHQQTEFASCSQAEVRSYRLLACRIDEVSRYLFPIAFTIFNLVYWCYYMSHRHALGSHQTGFEESIASSAPTSEPIQCITENIRTEDPVHLRLECSSHHSLTQSIMGQCPTISFVTLARDAVKINDQFYRFFIWLARVEY</sequence>
<protein>
    <submittedName>
        <fullName evidence="1">Uncharacterized protein</fullName>
    </submittedName>
</protein>
<organism evidence="1 2">
    <name type="scientific">Petrolisthes cinctipes</name>
    <name type="common">Flat porcelain crab</name>
    <dbReference type="NCBI Taxonomy" id="88211"/>
    <lineage>
        <taxon>Eukaryota</taxon>
        <taxon>Metazoa</taxon>
        <taxon>Ecdysozoa</taxon>
        <taxon>Arthropoda</taxon>
        <taxon>Crustacea</taxon>
        <taxon>Multicrustacea</taxon>
        <taxon>Malacostraca</taxon>
        <taxon>Eumalacostraca</taxon>
        <taxon>Eucarida</taxon>
        <taxon>Decapoda</taxon>
        <taxon>Pleocyemata</taxon>
        <taxon>Anomura</taxon>
        <taxon>Galatheoidea</taxon>
        <taxon>Porcellanidae</taxon>
        <taxon>Petrolisthes</taxon>
    </lineage>
</organism>
<dbReference type="InterPro" id="IPR038050">
    <property type="entry name" value="Neuro_actylchol_rec"/>
</dbReference>
<dbReference type="AlphaFoldDB" id="A0AAE1GA16"/>
<evidence type="ECO:0000313" key="1">
    <source>
        <dbReference type="EMBL" id="KAK3889274.1"/>
    </source>
</evidence>
<gene>
    <name evidence="1" type="ORF">Pcinc_006718</name>
</gene>
<dbReference type="EMBL" id="JAWQEG010000500">
    <property type="protein sequence ID" value="KAK3889274.1"/>
    <property type="molecule type" value="Genomic_DNA"/>
</dbReference>
<name>A0AAE1GA16_PETCI</name>
<proteinExistence type="predicted"/>
<dbReference type="GO" id="GO:0006811">
    <property type="term" value="P:monoatomic ion transport"/>
    <property type="evidence" value="ECO:0007669"/>
    <property type="project" value="InterPro"/>
</dbReference>
<accession>A0AAE1GA16</accession>
<dbReference type="Gene3D" id="1.20.58.390">
    <property type="entry name" value="Neurotransmitter-gated ion-channel transmembrane domain"/>
    <property type="match status" value="1"/>
</dbReference>